<dbReference type="EMBL" id="CP002819">
    <property type="protein sequence ID" value="AEG69965.1"/>
    <property type="molecule type" value="Genomic_DNA"/>
</dbReference>
<proteinExistence type="inferred from homology"/>
<dbReference type="AlphaFoldDB" id="F6G3R8"/>
<dbReference type="eggNOG" id="COG2518">
    <property type="taxonomic scope" value="Bacteria"/>
</dbReference>
<dbReference type="Gene3D" id="3.40.50.150">
    <property type="entry name" value="Vaccinia Virus protein VP39"/>
    <property type="match status" value="1"/>
</dbReference>
<keyword evidence="5" id="KW-0489">Methyltransferase</keyword>
<dbReference type="PANTHER" id="PTHR11579">
    <property type="entry name" value="PROTEIN-L-ISOASPARTATE O-METHYLTRANSFERASE"/>
    <property type="match status" value="1"/>
</dbReference>
<evidence type="ECO:0000256" key="3">
    <source>
        <dbReference type="ARBA" id="ARBA00030757"/>
    </source>
</evidence>
<dbReference type="SUPFAM" id="SSF53335">
    <property type="entry name" value="S-adenosyl-L-methionine-dependent methyltransferases"/>
    <property type="match status" value="1"/>
</dbReference>
<feature type="compositionally biased region" description="Low complexity" evidence="4">
    <location>
        <begin position="226"/>
        <end position="248"/>
    </location>
</feature>
<evidence type="ECO:0000313" key="5">
    <source>
        <dbReference type="EMBL" id="AEG69965.1"/>
    </source>
</evidence>
<feature type="compositionally biased region" description="Basic residues" evidence="4">
    <location>
        <begin position="49"/>
        <end position="68"/>
    </location>
</feature>
<dbReference type="GO" id="GO:0004719">
    <property type="term" value="F:protein-L-isoaspartate (D-aspartate) O-methyltransferase activity"/>
    <property type="evidence" value="ECO:0007669"/>
    <property type="project" value="InterPro"/>
</dbReference>
<feature type="region of interest" description="Disordered" evidence="4">
    <location>
        <begin position="225"/>
        <end position="257"/>
    </location>
</feature>
<organism evidence="5 6">
    <name type="scientific">Ralstonia solanacearum (strain Po82)</name>
    <dbReference type="NCBI Taxonomy" id="1031711"/>
    <lineage>
        <taxon>Bacteria</taxon>
        <taxon>Pseudomonadati</taxon>
        <taxon>Pseudomonadota</taxon>
        <taxon>Betaproteobacteria</taxon>
        <taxon>Burkholderiales</taxon>
        <taxon>Burkholderiaceae</taxon>
        <taxon>Ralstonia</taxon>
        <taxon>Ralstonia solanacearum species complex</taxon>
    </lineage>
</organism>
<name>F6G3R8_RALS8</name>
<sequence length="507" mass="54480">MVQPAHRLRCRSNRRDRSRSRVLHQTLDPPQGSPPAGTGGCGAVPVRGTRLRGHAAGRCGGRGRRVQRHGLSVLRQQGRAVQGRGAGKPAAHPGRRRGPDRHLRRHQRSAAARDPDGLVGVDRRIAGLGPDQAADGRSGQLSRPRAVLPRSGHPALRPPVRAHPEARRGARRVPRGRYRHDHAGPGRPDAVPDDVEALLRPVLPPGTGSEGLRHASGRADAARTVAQPGAGHGDPAAAAPGLPAVAADARGRHGRRRRCRTMTIRAGMSSGLAKMPGLSTNPHSLRIEGMPMDIEKSRFNMIEQQIRPWDVLDLDVLDLLAVVKREQYVPEAYRALAFVDMEIPLPGGRNMLPPRVEARVLQELAVRKHEDVLEVGAGSGYMAALLAHRGRHVTTVDIAPELVAFARDNLARNGVTNADVAEGNAALGWGNSLYDVICVSGSVPAVPESLLMQLKVGGRLSIFVGGAPVMEAQLITRVSEAEFQTRNLFETYVTPLAGVPAPSQFRF</sequence>
<accession>F6G3R8</accession>
<dbReference type="Pfam" id="PF01135">
    <property type="entry name" value="PCMT"/>
    <property type="match status" value="1"/>
</dbReference>
<dbReference type="PATRIC" id="fig|1031711.3.peg.2613"/>
<dbReference type="InterPro" id="IPR029063">
    <property type="entry name" value="SAM-dependent_MTases_sf"/>
</dbReference>
<gene>
    <name evidence="5" type="ordered locus">RSPO_c02672</name>
</gene>
<evidence type="ECO:0000256" key="1">
    <source>
        <dbReference type="ARBA" id="ARBA00005369"/>
    </source>
</evidence>
<feature type="compositionally biased region" description="Basic residues" evidence="4">
    <location>
        <begin position="93"/>
        <end position="108"/>
    </location>
</feature>
<comment type="similarity">
    <text evidence="1">Belongs to the methyltransferase superfamily. L-isoaspartyl/D-aspartyl protein methyltransferase family.</text>
</comment>
<feature type="region of interest" description="Disordered" evidence="4">
    <location>
        <begin position="1"/>
        <end position="192"/>
    </location>
</feature>
<feature type="compositionally biased region" description="Low complexity" evidence="4">
    <location>
        <begin position="69"/>
        <end position="92"/>
    </location>
</feature>
<evidence type="ECO:0000313" key="6">
    <source>
        <dbReference type="Proteomes" id="UP000007953"/>
    </source>
</evidence>
<dbReference type="HOGENOM" id="CLU_537327_0_0_4"/>
<dbReference type="GO" id="GO:0005737">
    <property type="term" value="C:cytoplasm"/>
    <property type="evidence" value="ECO:0007669"/>
    <property type="project" value="TreeGrafter"/>
</dbReference>
<dbReference type="Proteomes" id="UP000007953">
    <property type="component" value="Chromosome"/>
</dbReference>
<reference evidence="5 6" key="1">
    <citation type="journal article" date="2011" name="J. Bacteriol.">
        <title>Complete genome sequence of the plant pathogen Ralstonia solanacearum strain Po82.</title>
        <authorList>
            <person name="Xu J."/>
            <person name="Zheng H.J."/>
            <person name="Liu L."/>
            <person name="Pan Z.C."/>
            <person name="Prior P."/>
            <person name="Tang B."/>
            <person name="Xu J.S."/>
            <person name="Zhang H."/>
            <person name="Tian Q."/>
            <person name="Zhang L.Q."/>
            <person name="Feng J."/>
        </authorList>
    </citation>
    <scope>NUCLEOTIDE SEQUENCE [LARGE SCALE GENOMIC DNA]</scope>
    <source>
        <strain evidence="5 6">Po82</strain>
    </source>
</reference>
<feature type="compositionally biased region" description="Basic residues" evidence="4">
    <location>
        <begin position="1"/>
        <end position="22"/>
    </location>
</feature>
<dbReference type="GO" id="GO:0032259">
    <property type="term" value="P:methylation"/>
    <property type="evidence" value="ECO:0007669"/>
    <property type="project" value="UniProtKB-KW"/>
</dbReference>
<keyword evidence="5" id="KW-0808">Transferase</keyword>
<dbReference type="PANTHER" id="PTHR11579:SF18">
    <property type="entry name" value="PROTEIN-L-ISOASPARTATE O-METHYLTRANSFERASE"/>
    <property type="match status" value="1"/>
</dbReference>
<dbReference type="KEGG" id="rsn:RSPO_c02672"/>
<feature type="compositionally biased region" description="Basic and acidic residues" evidence="4">
    <location>
        <begin position="111"/>
        <end position="125"/>
    </location>
</feature>
<evidence type="ECO:0000256" key="2">
    <source>
        <dbReference type="ARBA" id="ARBA00013346"/>
    </source>
</evidence>
<dbReference type="InterPro" id="IPR000682">
    <property type="entry name" value="PCMT"/>
</dbReference>
<dbReference type="CDD" id="cd02440">
    <property type="entry name" value="AdoMet_MTases"/>
    <property type="match status" value="1"/>
</dbReference>
<feature type="compositionally biased region" description="Basic residues" evidence="4">
    <location>
        <begin position="169"/>
        <end position="180"/>
    </location>
</feature>
<protein>
    <recommendedName>
        <fullName evidence="2">Protein-L-isoaspartate O-methyltransferase</fullName>
    </recommendedName>
    <alternativeName>
        <fullName evidence="3">Protein L-isoaspartyl methyltransferase</fullName>
    </alternativeName>
</protein>
<evidence type="ECO:0000256" key="4">
    <source>
        <dbReference type="SAM" id="MobiDB-lite"/>
    </source>
</evidence>